<gene>
    <name evidence="1" type="ORF">K4A83_09175</name>
</gene>
<dbReference type="RefSeq" id="WP_265264200.1">
    <property type="nucleotide sequence ID" value="NZ_JAIHOM010000036.1"/>
</dbReference>
<organism evidence="1 2">
    <name type="scientific">Spirulina subsalsa FACHB-351</name>
    <dbReference type="NCBI Taxonomy" id="234711"/>
    <lineage>
        <taxon>Bacteria</taxon>
        <taxon>Bacillati</taxon>
        <taxon>Cyanobacteriota</taxon>
        <taxon>Cyanophyceae</taxon>
        <taxon>Spirulinales</taxon>
        <taxon>Spirulinaceae</taxon>
        <taxon>Spirulina</taxon>
    </lineage>
</organism>
<keyword evidence="2" id="KW-1185">Reference proteome</keyword>
<reference evidence="1 2" key="1">
    <citation type="submission" date="2021-08" db="EMBL/GenBank/DDBJ databases">
        <title>Draft genome sequence of Spirulina subsalsa with high tolerance to salinity and hype-accumulation of phycocyanin.</title>
        <authorList>
            <person name="Pei H."/>
            <person name="Jiang L."/>
        </authorList>
    </citation>
    <scope>NUCLEOTIDE SEQUENCE [LARGE SCALE GENOMIC DNA]</scope>
    <source>
        <strain evidence="1 2">FACHB-351</strain>
    </source>
</reference>
<comment type="caution">
    <text evidence="1">The sequence shown here is derived from an EMBL/GenBank/DDBJ whole genome shotgun (WGS) entry which is preliminary data.</text>
</comment>
<dbReference type="EMBL" id="JAIHOM010000036">
    <property type="protein sequence ID" value="MCW6036440.1"/>
    <property type="molecule type" value="Genomic_DNA"/>
</dbReference>
<name>A0ABT3L4K4_9CYAN</name>
<accession>A0ABT3L4K4</accession>
<dbReference type="Proteomes" id="UP001526426">
    <property type="component" value="Unassembled WGS sequence"/>
</dbReference>
<sequence length="104" mass="12276">MRISHYLWCNSCQSIFTTSHAPVDLKNQKSSIQYVTESLRDHHWHNPTETCPFCHGSDVEWCEEAIHSLGRIPMAARTPFWKKFRIPWLKRKLRQSPAMLPVSR</sequence>
<evidence type="ECO:0000313" key="1">
    <source>
        <dbReference type="EMBL" id="MCW6036440.1"/>
    </source>
</evidence>
<proteinExistence type="predicted"/>
<protein>
    <submittedName>
        <fullName evidence="1">DUF2572 family protein</fullName>
    </submittedName>
</protein>
<evidence type="ECO:0000313" key="2">
    <source>
        <dbReference type="Proteomes" id="UP001526426"/>
    </source>
</evidence>